<keyword evidence="2" id="KW-1185">Reference proteome</keyword>
<dbReference type="EMBL" id="JBEZAM010000045">
    <property type="protein sequence ID" value="MEU7296610.1"/>
    <property type="molecule type" value="Genomic_DNA"/>
</dbReference>
<dbReference type="InterPro" id="IPR029058">
    <property type="entry name" value="AB_hydrolase_fold"/>
</dbReference>
<gene>
    <name evidence="1" type="ORF">AB0A76_25955</name>
</gene>
<reference evidence="1 2" key="1">
    <citation type="submission" date="2024-06" db="EMBL/GenBank/DDBJ databases">
        <title>The Natural Products Discovery Center: Release of the First 8490 Sequenced Strains for Exploring Actinobacteria Biosynthetic Diversity.</title>
        <authorList>
            <person name="Kalkreuter E."/>
            <person name="Kautsar S.A."/>
            <person name="Yang D."/>
            <person name="Bader C.D."/>
            <person name="Teijaro C.N."/>
            <person name="Fluegel L."/>
            <person name="Davis C.M."/>
            <person name="Simpson J.R."/>
            <person name="Lauterbach L."/>
            <person name="Steele A.D."/>
            <person name="Gui C."/>
            <person name="Meng S."/>
            <person name="Li G."/>
            <person name="Viehrig K."/>
            <person name="Ye F."/>
            <person name="Su P."/>
            <person name="Kiefer A.F."/>
            <person name="Nichols A."/>
            <person name="Cepeda A.J."/>
            <person name="Yan W."/>
            <person name="Fan B."/>
            <person name="Jiang Y."/>
            <person name="Adhikari A."/>
            <person name="Zheng C.-J."/>
            <person name="Schuster L."/>
            <person name="Cowan T.M."/>
            <person name="Smanski M.J."/>
            <person name="Chevrette M.G."/>
            <person name="De Carvalho L.P.S."/>
            <person name="Shen B."/>
        </authorList>
    </citation>
    <scope>NUCLEOTIDE SEQUENCE [LARGE SCALE GENOMIC DNA]</scope>
    <source>
        <strain evidence="1 2">NPDC045705</strain>
    </source>
</reference>
<dbReference type="RefSeq" id="WP_359212803.1">
    <property type="nucleotide sequence ID" value="NZ_JBEZAM010000045.1"/>
</dbReference>
<protein>
    <submittedName>
        <fullName evidence="1">Uncharacterized protein</fullName>
    </submittedName>
</protein>
<organism evidence="1 2">
    <name type="scientific">Streptomyces exfoliatus</name>
    <name type="common">Streptomyces hydrogenans</name>
    <dbReference type="NCBI Taxonomy" id="1905"/>
    <lineage>
        <taxon>Bacteria</taxon>
        <taxon>Bacillati</taxon>
        <taxon>Actinomycetota</taxon>
        <taxon>Actinomycetes</taxon>
        <taxon>Kitasatosporales</taxon>
        <taxon>Streptomycetaceae</taxon>
        <taxon>Streptomyces</taxon>
    </lineage>
</organism>
<evidence type="ECO:0000313" key="2">
    <source>
        <dbReference type="Proteomes" id="UP001551210"/>
    </source>
</evidence>
<evidence type="ECO:0000313" key="1">
    <source>
        <dbReference type="EMBL" id="MEU7296610.1"/>
    </source>
</evidence>
<comment type="caution">
    <text evidence="1">The sequence shown here is derived from an EMBL/GenBank/DDBJ whole genome shotgun (WGS) entry which is preliminary data.</text>
</comment>
<name>A0ABV3D2A6_STREX</name>
<accession>A0ABV3D2A6</accession>
<sequence length="60" mass="6681">MRRLFAMFRAHWQAILTYRPEPVDGDLVLLRATSELPEILQPMHGAAQSLHTAPPTAGVT</sequence>
<proteinExistence type="predicted"/>
<dbReference type="Proteomes" id="UP001551210">
    <property type="component" value="Unassembled WGS sequence"/>
</dbReference>
<dbReference type="Gene3D" id="3.40.50.1820">
    <property type="entry name" value="alpha/beta hydrolase"/>
    <property type="match status" value="1"/>
</dbReference>